<evidence type="ECO:0000256" key="2">
    <source>
        <dbReference type="ARBA" id="ARBA00004736"/>
    </source>
</evidence>
<comment type="caution">
    <text evidence="9">The sequence shown here is derived from an EMBL/GenBank/DDBJ whole genome shotgun (WGS) entry which is preliminary data.</text>
</comment>
<dbReference type="InterPro" id="IPR013785">
    <property type="entry name" value="Aldolase_TIM"/>
</dbReference>
<accession>A0A1V3JT25</accession>
<dbReference type="OrthoDB" id="9805177at2"/>
<keyword evidence="6" id="KW-0456">Lyase</keyword>
<comment type="catalytic activity">
    <reaction evidence="1">
        <text>2-dehydro-3-deoxy-6-phospho-D-gluconate = D-glyceraldehyde 3-phosphate + pyruvate</text>
        <dbReference type="Rhea" id="RHEA:17089"/>
        <dbReference type="ChEBI" id="CHEBI:15361"/>
        <dbReference type="ChEBI" id="CHEBI:57569"/>
        <dbReference type="ChEBI" id="CHEBI:59776"/>
        <dbReference type="EC" id="4.1.2.14"/>
    </reaction>
</comment>
<dbReference type="PANTHER" id="PTHR30246:SF1">
    <property type="entry name" value="2-DEHYDRO-3-DEOXY-6-PHOSPHOGALACTONATE ALDOLASE-RELATED"/>
    <property type="match status" value="1"/>
</dbReference>
<keyword evidence="10" id="KW-1185">Reference proteome</keyword>
<dbReference type="RefSeq" id="WP_077422959.1">
    <property type="nucleotide sequence ID" value="NZ_MLHQ01000007.1"/>
</dbReference>
<reference evidence="9 10" key="1">
    <citation type="submission" date="2016-10" db="EMBL/GenBank/DDBJ databases">
        <title>Rodentibacter gen. nov. and new species.</title>
        <authorList>
            <person name="Christensen H."/>
        </authorList>
    </citation>
    <scope>NUCLEOTIDE SEQUENCE [LARGE SCALE GENOMIC DNA]</scope>
    <source>
        <strain evidence="9 10">Ac151</strain>
    </source>
</reference>
<dbReference type="EC" id="4.1.2.14" evidence="5"/>
<dbReference type="EMBL" id="MLHQ01000007">
    <property type="protein sequence ID" value="OOF59877.1"/>
    <property type="molecule type" value="Genomic_DNA"/>
</dbReference>
<dbReference type="Proteomes" id="UP000188602">
    <property type="component" value="Unassembled WGS sequence"/>
</dbReference>
<keyword evidence="8" id="KW-0119">Carbohydrate metabolism</keyword>
<evidence type="ECO:0000256" key="1">
    <source>
        <dbReference type="ARBA" id="ARBA00000654"/>
    </source>
</evidence>
<dbReference type="InterPro" id="IPR000887">
    <property type="entry name" value="Aldlse_KDPG_KHG"/>
</dbReference>
<protein>
    <recommendedName>
        <fullName evidence="5">2-dehydro-3-deoxy-phosphogluconate aldolase</fullName>
        <ecNumber evidence="5">4.1.2.14</ecNumber>
    </recommendedName>
</protein>
<dbReference type="Pfam" id="PF01081">
    <property type="entry name" value="Aldolase"/>
    <property type="match status" value="1"/>
</dbReference>
<evidence type="ECO:0000256" key="7">
    <source>
        <dbReference type="ARBA" id="ARBA00023270"/>
    </source>
</evidence>
<evidence type="ECO:0000256" key="8">
    <source>
        <dbReference type="ARBA" id="ARBA00023277"/>
    </source>
</evidence>
<evidence type="ECO:0000256" key="3">
    <source>
        <dbReference type="ARBA" id="ARBA00006906"/>
    </source>
</evidence>
<keyword evidence="7" id="KW-0704">Schiff base</keyword>
<dbReference type="NCBIfam" id="NF004325">
    <property type="entry name" value="PRK05718.1"/>
    <property type="match status" value="1"/>
</dbReference>
<evidence type="ECO:0000256" key="5">
    <source>
        <dbReference type="ARBA" id="ARBA00013063"/>
    </source>
</evidence>
<proteinExistence type="inferred from homology"/>
<gene>
    <name evidence="9" type="ORF">BKL49_01960</name>
</gene>
<dbReference type="AlphaFoldDB" id="A0A1V3JT25"/>
<dbReference type="InterPro" id="IPR031337">
    <property type="entry name" value="KDPG/KHG_AS_1"/>
</dbReference>
<dbReference type="InterPro" id="IPR031338">
    <property type="entry name" value="KDPG/KHG_AS_2"/>
</dbReference>
<dbReference type="NCBIfam" id="TIGR01182">
    <property type="entry name" value="eda"/>
    <property type="match status" value="1"/>
</dbReference>
<dbReference type="Gene3D" id="3.20.20.70">
    <property type="entry name" value="Aldolase class I"/>
    <property type="match status" value="1"/>
</dbReference>
<evidence type="ECO:0000313" key="9">
    <source>
        <dbReference type="EMBL" id="OOF59877.1"/>
    </source>
</evidence>
<dbReference type="PROSITE" id="PS00159">
    <property type="entry name" value="ALDOLASE_KDPG_KHG_1"/>
    <property type="match status" value="1"/>
</dbReference>
<dbReference type="SUPFAM" id="SSF51569">
    <property type="entry name" value="Aldolase"/>
    <property type="match status" value="1"/>
</dbReference>
<evidence type="ECO:0000313" key="10">
    <source>
        <dbReference type="Proteomes" id="UP000188602"/>
    </source>
</evidence>
<sequence>MPYTTNQIIEKLRALKVVPVIALDNAQDILPLSDALAENGLPVAEITFRSDAAADAIRLLRCHRSDFLIAAGTVLTSEQVVLAKNSGADFIVTPGFNPKIVKLCQDLDLPVTPGVNNPMSIEAALEMGINAVKFFPAEASGGVKMIKALLGPYSQLQIMPTGGIGLPNIKEYLAIPNIVACGGSWFVDKKLIQAKNWGEIGRLVKEVVEFTR</sequence>
<comment type="pathway">
    <text evidence="2">Carbohydrate acid metabolism; 2-dehydro-3-deoxy-D-gluconate degradation; D-glyceraldehyde 3-phosphate and pyruvate from 2-dehydro-3-deoxy-D-gluconate: step 2/2.</text>
</comment>
<name>A0A1V3JT25_9PAST</name>
<dbReference type="CDD" id="cd00452">
    <property type="entry name" value="KDPG_aldolase"/>
    <property type="match status" value="1"/>
</dbReference>
<evidence type="ECO:0000256" key="4">
    <source>
        <dbReference type="ARBA" id="ARBA00011233"/>
    </source>
</evidence>
<evidence type="ECO:0000256" key="6">
    <source>
        <dbReference type="ARBA" id="ARBA00023239"/>
    </source>
</evidence>
<comment type="similarity">
    <text evidence="3">Belongs to the KHG/KDPG aldolase family.</text>
</comment>
<dbReference type="PROSITE" id="PS00160">
    <property type="entry name" value="ALDOLASE_KDPG_KHG_2"/>
    <property type="match status" value="1"/>
</dbReference>
<organism evidence="9 10">
    <name type="scientific">Rodentibacter myodis</name>
    <dbReference type="NCBI Taxonomy" id="1907939"/>
    <lineage>
        <taxon>Bacteria</taxon>
        <taxon>Pseudomonadati</taxon>
        <taxon>Pseudomonadota</taxon>
        <taxon>Gammaproteobacteria</taxon>
        <taxon>Pasteurellales</taxon>
        <taxon>Pasteurellaceae</taxon>
        <taxon>Rodentibacter</taxon>
    </lineage>
</organism>
<dbReference type="PANTHER" id="PTHR30246">
    <property type="entry name" value="2-KETO-3-DEOXY-6-PHOSPHOGLUCONATE ALDOLASE"/>
    <property type="match status" value="1"/>
</dbReference>
<comment type="subunit">
    <text evidence="4">Homotrimer.</text>
</comment>
<dbReference type="STRING" id="1907939.BKL49_01960"/>
<dbReference type="GO" id="GO:0008675">
    <property type="term" value="F:2-dehydro-3-deoxy-phosphogluconate aldolase activity"/>
    <property type="evidence" value="ECO:0007669"/>
    <property type="project" value="UniProtKB-EC"/>
</dbReference>